<evidence type="ECO:0000313" key="7">
    <source>
        <dbReference type="EMBL" id="SDT91231.1"/>
    </source>
</evidence>
<dbReference type="Proteomes" id="UP000243063">
    <property type="component" value="Chromosome I"/>
</dbReference>
<name>A0A1H2E7X6_9GAMM</name>
<dbReference type="GO" id="GO:0005737">
    <property type="term" value="C:cytoplasm"/>
    <property type="evidence" value="ECO:0007669"/>
    <property type="project" value="TreeGrafter"/>
</dbReference>
<dbReference type="Pfam" id="PF00155">
    <property type="entry name" value="Aminotran_1_2"/>
    <property type="match status" value="1"/>
</dbReference>
<dbReference type="Gene3D" id="3.40.640.10">
    <property type="entry name" value="Type I PLP-dependent aspartate aminotransferase-like (Major domain)"/>
    <property type="match status" value="1"/>
</dbReference>
<evidence type="ECO:0000256" key="3">
    <source>
        <dbReference type="ARBA" id="ARBA00022576"/>
    </source>
</evidence>
<organism evidence="7 8">
    <name type="scientific">Geopseudomonas guangdongensis</name>
    <dbReference type="NCBI Taxonomy" id="1245526"/>
    <lineage>
        <taxon>Bacteria</taxon>
        <taxon>Pseudomonadati</taxon>
        <taxon>Pseudomonadota</taxon>
        <taxon>Gammaproteobacteria</taxon>
        <taxon>Pseudomonadales</taxon>
        <taxon>Pseudomonadaceae</taxon>
        <taxon>Geopseudomonas</taxon>
    </lineage>
</organism>
<dbReference type="InterPro" id="IPR015422">
    <property type="entry name" value="PyrdxlP-dep_Trfase_small"/>
</dbReference>
<reference evidence="8" key="1">
    <citation type="submission" date="2016-10" db="EMBL/GenBank/DDBJ databases">
        <authorList>
            <person name="Varghese N."/>
            <person name="Submissions S."/>
        </authorList>
    </citation>
    <scope>NUCLEOTIDE SEQUENCE [LARGE SCALE GENOMIC DNA]</scope>
    <source>
        <strain evidence="8">CCTCC 2012022</strain>
    </source>
</reference>
<comment type="similarity">
    <text evidence="2">Belongs to the class-I pyridoxal-phosphate-dependent aminotransferase family.</text>
</comment>
<evidence type="ECO:0000256" key="4">
    <source>
        <dbReference type="ARBA" id="ARBA00022679"/>
    </source>
</evidence>
<dbReference type="PANTHER" id="PTHR43807:SF20">
    <property type="entry name" value="FI04487P"/>
    <property type="match status" value="1"/>
</dbReference>
<dbReference type="PANTHER" id="PTHR43807">
    <property type="entry name" value="FI04487P"/>
    <property type="match status" value="1"/>
</dbReference>
<proteinExistence type="inferred from homology"/>
<gene>
    <name evidence="7" type="ORF">SAMN05216580_0380</name>
</gene>
<dbReference type="Gene3D" id="3.90.1150.10">
    <property type="entry name" value="Aspartate Aminotransferase, domain 1"/>
    <property type="match status" value="1"/>
</dbReference>
<dbReference type="GO" id="GO:0016212">
    <property type="term" value="F:kynurenine-oxoglutarate transaminase activity"/>
    <property type="evidence" value="ECO:0007669"/>
    <property type="project" value="TreeGrafter"/>
</dbReference>
<keyword evidence="4 7" id="KW-0808">Transferase</keyword>
<keyword evidence="8" id="KW-1185">Reference proteome</keyword>
<evidence type="ECO:0000256" key="5">
    <source>
        <dbReference type="ARBA" id="ARBA00022898"/>
    </source>
</evidence>
<dbReference type="InterPro" id="IPR015421">
    <property type="entry name" value="PyrdxlP-dep_Trfase_major"/>
</dbReference>
<dbReference type="InterPro" id="IPR015424">
    <property type="entry name" value="PyrdxlP-dep_Trfase"/>
</dbReference>
<dbReference type="InterPro" id="IPR051326">
    <property type="entry name" value="Kynurenine-oxoglutarate_AT"/>
</dbReference>
<dbReference type="OrthoDB" id="9763453at2"/>
<accession>A0A1H2E7X6</accession>
<dbReference type="NCBIfam" id="NF006569">
    <property type="entry name" value="PRK09082.1"/>
    <property type="match status" value="1"/>
</dbReference>
<keyword evidence="5" id="KW-0663">Pyridoxal phosphate</keyword>
<evidence type="ECO:0000256" key="2">
    <source>
        <dbReference type="ARBA" id="ARBA00007441"/>
    </source>
</evidence>
<evidence type="ECO:0000259" key="6">
    <source>
        <dbReference type="Pfam" id="PF00155"/>
    </source>
</evidence>
<evidence type="ECO:0000256" key="1">
    <source>
        <dbReference type="ARBA" id="ARBA00001933"/>
    </source>
</evidence>
<comment type="cofactor">
    <cofactor evidence="1">
        <name>pyridoxal 5'-phosphate</name>
        <dbReference type="ChEBI" id="CHEBI:597326"/>
    </cofactor>
</comment>
<dbReference type="FunFam" id="3.40.640.10:FF:000033">
    <property type="entry name" value="Aspartate aminotransferase"/>
    <property type="match status" value="1"/>
</dbReference>
<keyword evidence="3 7" id="KW-0032">Aminotransferase</keyword>
<dbReference type="InterPro" id="IPR004839">
    <property type="entry name" value="Aminotransferase_I/II_large"/>
</dbReference>
<evidence type="ECO:0000313" key="8">
    <source>
        <dbReference type="Proteomes" id="UP000243063"/>
    </source>
</evidence>
<dbReference type="STRING" id="1245526.SAMN05216580_0380"/>
<feature type="domain" description="Aminotransferase class I/classII large" evidence="6">
    <location>
        <begin position="27"/>
        <end position="379"/>
    </location>
</feature>
<dbReference type="SUPFAM" id="SSF53383">
    <property type="entry name" value="PLP-dependent transferases"/>
    <property type="match status" value="1"/>
</dbReference>
<dbReference type="AlphaFoldDB" id="A0A1H2E7X6"/>
<sequence>MIVSKLPQVGTTIFTTMSQLAAECGALNLSQGFPDFDGPQTLREAVCRHVIAGHNQYAPMIGLPALREQVAAKIERCYGRRLDETREVTITPGATEAIFCAVQALVQPGDEVIVFDPCYDSYEPAVQLAGGRCVHVPLSLPNFAIDWERLEAAINSRTRLIILNSPHNPSGALISRAELDLLAALIRDYDIHLISDEVYEHLVYDGAPHASVLAHEELYARAFVVSSFGKTYHVTGWKTGYVVAPPDLTDELRKVHQFVTFCGITPLQWALADYMSAHPEHVDELPAFYQSKRDLFCDLLKGSRFAFTPTPGTYFQLVDYSAIRDDLSDVEMAEWLTREHGVASIPVSVFYQEPPQDLRLLRFCFAKREDTLRQAAEKLCRV</sequence>
<dbReference type="GO" id="GO:0030170">
    <property type="term" value="F:pyridoxal phosphate binding"/>
    <property type="evidence" value="ECO:0007669"/>
    <property type="project" value="InterPro"/>
</dbReference>
<protein>
    <submittedName>
        <fullName evidence="7">2-keto-4-methylthiobutyrate aminotransferase apoenzyme</fullName>
    </submittedName>
</protein>
<dbReference type="EMBL" id="LT629780">
    <property type="protein sequence ID" value="SDT91231.1"/>
    <property type="molecule type" value="Genomic_DNA"/>
</dbReference>
<dbReference type="CDD" id="cd00609">
    <property type="entry name" value="AAT_like"/>
    <property type="match status" value="1"/>
</dbReference>
<dbReference type="RefSeq" id="WP_090211700.1">
    <property type="nucleotide sequence ID" value="NZ_LT629780.1"/>
</dbReference>